<comment type="function">
    <text evidence="4">RNA-binding nucleolar protein required for pre-rRNA processing. Involved in production of 18S rRNA and assembly of small ribosomal subunit.</text>
</comment>
<dbReference type="PROSITE" id="PS50302">
    <property type="entry name" value="PUM"/>
    <property type="match status" value="3"/>
</dbReference>
<dbReference type="PANTHER" id="PTHR12537:SF48">
    <property type="entry name" value="MEIOTIC COILED-COIL PROTEIN 2"/>
    <property type="match status" value="1"/>
</dbReference>
<sequence length="794" mass="87798">MASYQNAEQKTNRKPTPTMRTLDDVDDGKTPRASAKRANIPKPLQTNTFGNLQGMRASSKEVSPQPDLENMLNKLRLNDSRKPTPIDAKTTVATSTSHPLDQYTSGSDIRKTSIKKDIDINTESDASSARDVERFSGSELYTPATDVFDESAKAANAEMEQVKRELEAAKSVINQQKRELEDSRTFKHTMEQALPSPSEAEFPRGDVHIGSMQSAFNASARPFSGGNWTARDVHTADLPPGVANNARRGFAADPMNKSGYLAGDNFQQTRGFRAGGPDDNAMLFGSSAGPHDIPRAQAAERTFSSGSFAPMSPTIPNAFSEIYQGGSNAGRAFQYRSNYAPTSNFGAIGTGIGTEPLSGGGQYASLSPDLMQFQMGQSLLNTGRPLTGMMAPSPTTSDFSGTQGLNLGSYAPQAHAQTYVTPLEPMNYRRLLDKSVSCDWKYIVDKIVCNNDQQASIFLQQKLKVGTAEQKFEIVESIINQAYPLMINRFGNFLVQRCFEHSTPDQVIAIADAIHGNVISLSMDPFGCHVIQKAFDSVPENHKADMVRELLRRIPDTVIHRYACHVWQKLFELRWSGESPQIMVKVNDALRGMWHEVALGETGSLVVQNIFENCVEDEKRPAIEEVIANIDLIAHGQFGNWCIQHLCEHSAPPDKRRVIDHILVNAYSYSIDQYASKVVEKCLKIGGIEFLDRYLTVITTSHPDRPRIPLIDIAGDQYGNYLVQWILMNTHQQQREQVAIHIRKHMVSLRGSKFGSRVAMLCCNPASVTRPGPGAMANPYGAPGQPRTQYSRYR</sequence>
<feature type="domain" description="PUM-HD" evidence="8">
    <location>
        <begin position="414"/>
        <end position="766"/>
    </location>
</feature>
<dbReference type="InterPro" id="IPR011989">
    <property type="entry name" value="ARM-like"/>
</dbReference>
<dbReference type="PROSITE" id="PS50303">
    <property type="entry name" value="PUM_HD"/>
    <property type="match status" value="1"/>
</dbReference>
<dbReference type="InterPro" id="IPR001313">
    <property type="entry name" value="Pumilio_RNA-bd_rpt"/>
</dbReference>
<evidence type="ECO:0000313" key="9">
    <source>
        <dbReference type="EMBL" id="KAK5938027.1"/>
    </source>
</evidence>
<dbReference type="RefSeq" id="XP_064726117.1">
    <property type="nucleotide sequence ID" value="XM_064878009.1"/>
</dbReference>
<evidence type="ECO:0000256" key="3">
    <source>
        <dbReference type="ARBA" id="ARBA00022737"/>
    </source>
</evidence>
<gene>
    <name evidence="9" type="ORF">PMZ80_009616</name>
</gene>
<feature type="region of interest" description="Disordered" evidence="7">
    <location>
        <begin position="774"/>
        <end position="794"/>
    </location>
</feature>
<accession>A0ABR0RBM6</accession>
<feature type="compositionally biased region" description="Basic and acidic residues" evidence="7">
    <location>
        <begin position="21"/>
        <end position="30"/>
    </location>
</feature>
<evidence type="ECO:0000256" key="4">
    <source>
        <dbReference type="ARBA" id="ARBA00024893"/>
    </source>
</evidence>
<evidence type="ECO:0000256" key="1">
    <source>
        <dbReference type="ARBA" id="ARBA00022517"/>
    </source>
</evidence>
<dbReference type="SUPFAM" id="SSF48371">
    <property type="entry name" value="ARM repeat"/>
    <property type="match status" value="1"/>
</dbReference>
<dbReference type="GeneID" id="90003065"/>
<feature type="repeat" description="Pumilio" evidence="5">
    <location>
        <begin position="477"/>
        <end position="512"/>
    </location>
</feature>
<dbReference type="InterPro" id="IPR033133">
    <property type="entry name" value="PUM-HD"/>
</dbReference>
<dbReference type="PANTHER" id="PTHR12537">
    <property type="entry name" value="RNA BINDING PROTEIN PUMILIO-RELATED"/>
    <property type="match status" value="1"/>
</dbReference>
<evidence type="ECO:0000313" key="10">
    <source>
        <dbReference type="Proteomes" id="UP001334248"/>
    </source>
</evidence>
<feature type="repeat" description="Pumilio" evidence="5">
    <location>
        <begin position="625"/>
        <end position="660"/>
    </location>
</feature>
<evidence type="ECO:0000256" key="7">
    <source>
        <dbReference type="SAM" id="MobiDB-lite"/>
    </source>
</evidence>
<organism evidence="9 10">
    <name type="scientific">Knufia obscura</name>
    <dbReference type="NCBI Taxonomy" id="1635080"/>
    <lineage>
        <taxon>Eukaryota</taxon>
        <taxon>Fungi</taxon>
        <taxon>Dikarya</taxon>
        <taxon>Ascomycota</taxon>
        <taxon>Pezizomycotina</taxon>
        <taxon>Eurotiomycetes</taxon>
        <taxon>Chaetothyriomycetidae</taxon>
        <taxon>Chaetothyriales</taxon>
        <taxon>Trichomeriaceae</taxon>
        <taxon>Knufia</taxon>
    </lineage>
</organism>
<proteinExistence type="predicted"/>
<keyword evidence="1" id="KW-0690">Ribosome biogenesis</keyword>
<dbReference type="EMBL" id="JAVHJV010000014">
    <property type="protein sequence ID" value="KAK5938027.1"/>
    <property type="molecule type" value="Genomic_DNA"/>
</dbReference>
<dbReference type="InterPro" id="IPR016024">
    <property type="entry name" value="ARM-type_fold"/>
</dbReference>
<dbReference type="Pfam" id="PF00806">
    <property type="entry name" value="PUF"/>
    <property type="match status" value="8"/>
</dbReference>
<feature type="region of interest" description="Disordered" evidence="7">
    <location>
        <begin position="1"/>
        <end position="98"/>
    </location>
</feature>
<evidence type="ECO:0000256" key="6">
    <source>
        <dbReference type="SAM" id="Coils"/>
    </source>
</evidence>
<feature type="coiled-coil region" evidence="6">
    <location>
        <begin position="149"/>
        <end position="183"/>
    </location>
</feature>
<keyword evidence="3" id="KW-0677">Repeat</keyword>
<keyword evidence="2" id="KW-0698">rRNA processing</keyword>
<feature type="compositionally biased region" description="Polar residues" evidence="7">
    <location>
        <begin position="1"/>
        <end position="19"/>
    </location>
</feature>
<protein>
    <recommendedName>
        <fullName evidence="8">PUM-HD domain-containing protein</fullName>
    </recommendedName>
</protein>
<name>A0ABR0RBM6_9EURO</name>
<dbReference type="Proteomes" id="UP001334248">
    <property type="component" value="Unassembled WGS sequence"/>
</dbReference>
<dbReference type="SMART" id="SM00025">
    <property type="entry name" value="Pumilio"/>
    <property type="match status" value="8"/>
</dbReference>
<keyword evidence="10" id="KW-1185">Reference proteome</keyword>
<dbReference type="Gene3D" id="1.25.10.10">
    <property type="entry name" value="Leucine-rich Repeat Variant"/>
    <property type="match status" value="1"/>
</dbReference>
<dbReference type="InterPro" id="IPR033712">
    <property type="entry name" value="Pumilio_RNA-bd"/>
</dbReference>
<evidence type="ECO:0000259" key="8">
    <source>
        <dbReference type="PROSITE" id="PS50303"/>
    </source>
</evidence>
<comment type="caution">
    <text evidence="9">The sequence shown here is derived from an EMBL/GenBank/DDBJ whole genome shotgun (WGS) entry which is preliminary data.</text>
</comment>
<reference evidence="9 10" key="1">
    <citation type="journal article" date="2023" name="Res Sq">
        <title>Genomic and morphological characterization of Knufia obscura isolated from the Mars 2020 spacecraft assembly facility.</title>
        <authorList>
            <person name="Chander A.M."/>
            <person name="Teixeira M.M."/>
            <person name="Singh N.K."/>
            <person name="Williams M.P."/>
            <person name="Parker C.W."/>
            <person name="Leo P."/>
            <person name="Stajich J.E."/>
            <person name="Torok T."/>
            <person name="Tighe S."/>
            <person name="Mason C.E."/>
            <person name="Venkateswaran K."/>
        </authorList>
    </citation>
    <scope>NUCLEOTIDE SEQUENCE [LARGE SCALE GENOMIC DNA]</scope>
    <source>
        <strain evidence="9 10">CCFEE 5817</strain>
    </source>
</reference>
<dbReference type="CDD" id="cd07920">
    <property type="entry name" value="Pumilio"/>
    <property type="match status" value="1"/>
</dbReference>
<evidence type="ECO:0000256" key="2">
    <source>
        <dbReference type="ARBA" id="ARBA00022552"/>
    </source>
</evidence>
<evidence type="ECO:0000256" key="5">
    <source>
        <dbReference type="PROSITE-ProRule" id="PRU00317"/>
    </source>
</evidence>
<feature type="repeat" description="Pumilio" evidence="5">
    <location>
        <begin position="513"/>
        <end position="548"/>
    </location>
</feature>
<keyword evidence="6" id="KW-0175">Coiled coil</keyword>